<proteinExistence type="predicted"/>
<keyword evidence="2" id="KW-1185">Reference proteome</keyword>
<reference evidence="1" key="2">
    <citation type="submission" date="2019-01" db="UniProtKB">
        <authorList>
            <consortium name="EnsemblPlants"/>
        </authorList>
    </citation>
    <scope>IDENTIFICATION</scope>
    <source>
        <strain evidence="1">cv. Heinz 1706</strain>
    </source>
</reference>
<dbReference type="PaxDb" id="4081-Solyc10g037870.1.1"/>
<dbReference type="AlphaFoldDB" id="A0A3Q7IDQ5"/>
<reference evidence="1" key="1">
    <citation type="journal article" date="2012" name="Nature">
        <title>The tomato genome sequence provides insights into fleshy fruit evolution.</title>
        <authorList>
            <consortium name="Tomato Genome Consortium"/>
        </authorList>
    </citation>
    <scope>NUCLEOTIDE SEQUENCE [LARGE SCALE GENOMIC DNA]</scope>
    <source>
        <strain evidence="1">cv. Heinz 1706</strain>
    </source>
</reference>
<evidence type="ECO:0000313" key="1">
    <source>
        <dbReference type="EnsemblPlants" id="Solyc10g037870.1.1.1"/>
    </source>
</evidence>
<dbReference type="Proteomes" id="UP000004994">
    <property type="component" value="Chromosome 10"/>
</dbReference>
<dbReference type="InParanoid" id="A0A3Q7IDQ5"/>
<protein>
    <submittedName>
        <fullName evidence="1">Uncharacterized protein</fullName>
    </submittedName>
</protein>
<evidence type="ECO:0000313" key="2">
    <source>
        <dbReference type="Proteomes" id="UP000004994"/>
    </source>
</evidence>
<name>A0A3Q7IDQ5_SOLLC</name>
<organism evidence="1">
    <name type="scientific">Solanum lycopersicum</name>
    <name type="common">Tomato</name>
    <name type="synonym">Lycopersicon esculentum</name>
    <dbReference type="NCBI Taxonomy" id="4081"/>
    <lineage>
        <taxon>Eukaryota</taxon>
        <taxon>Viridiplantae</taxon>
        <taxon>Streptophyta</taxon>
        <taxon>Embryophyta</taxon>
        <taxon>Tracheophyta</taxon>
        <taxon>Spermatophyta</taxon>
        <taxon>Magnoliopsida</taxon>
        <taxon>eudicotyledons</taxon>
        <taxon>Gunneridae</taxon>
        <taxon>Pentapetalae</taxon>
        <taxon>asterids</taxon>
        <taxon>lamiids</taxon>
        <taxon>Solanales</taxon>
        <taxon>Solanaceae</taxon>
        <taxon>Solanoideae</taxon>
        <taxon>Solaneae</taxon>
        <taxon>Solanum</taxon>
        <taxon>Solanum subgen. Lycopersicon</taxon>
    </lineage>
</organism>
<dbReference type="Gramene" id="Solyc10g037870.1.1">
    <property type="protein sequence ID" value="Solyc10g037870.1.1.1"/>
    <property type="gene ID" value="Solyc10g037870.1"/>
</dbReference>
<sequence length="49" mass="5696">MDFSKGDTFTLHSLICRHAKVSLMPNKQVANEVLSTRKLEHQPEMIYYS</sequence>
<dbReference type="STRING" id="4081.A0A3Q7IDQ5"/>
<accession>A0A3Q7IDQ5</accession>
<dbReference type="EnsemblPlants" id="Solyc10g037870.1.1">
    <property type="protein sequence ID" value="Solyc10g037870.1.1.1"/>
    <property type="gene ID" value="Solyc10g037870.1"/>
</dbReference>